<feature type="region of interest" description="Disordered" evidence="1">
    <location>
        <begin position="62"/>
        <end position="85"/>
    </location>
</feature>
<evidence type="ECO:0000313" key="3">
    <source>
        <dbReference type="Proteomes" id="UP000789595"/>
    </source>
</evidence>
<organism evidence="2 3">
    <name type="scientific">Pelagomonas calceolata</name>
    <dbReference type="NCBI Taxonomy" id="35677"/>
    <lineage>
        <taxon>Eukaryota</taxon>
        <taxon>Sar</taxon>
        <taxon>Stramenopiles</taxon>
        <taxon>Ochrophyta</taxon>
        <taxon>Pelagophyceae</taxon>
        <taxon>Pelagomonadales</taxon>
        <taxon>Pelagomonadaceae</taxon>
        <taxon>Pelagomonas</taxon>
    </lineage>
</organism>
<evidence type="ECO:0000256" key="1">
    <source>
        <dbReference type="SAM" id="MobiDB-lite"/>
    </source>
</evidence>
<dbReference type="AlphaFoldDB" id="A0A8J2X035"/>
<keyword evidence="3" id="KW-1185">Reference proteome</keyword>
<proteinExistence type="predicted"/>
<evidence type="ECO:0000313" key="2">
    <source>
        <dbReference type="EMBL" id="CAH0373075.1"/>
    </source>
</evidence>
<reference evidence="2" key="1">
    <citation type="submission" date="2021-11" db="EMBL/GenBank/DDBJ databases">
        <authorList>
            <consortium name="Genoscope - CEA"/>
            <person name="William W."/>
        </authorList>
    </citation>
    <scope>NUCLEOTIDE SEQUENCE</scope>
</reference>
<feature type="region of interest" description="Disordered" evidence="1">
    <location>
        <begin position="204"/>
        <end position="244"/>
    </location>
</feature>
<dbReference type="EMBL" id="CAKKNE010000004">
    <property type="protein sequence ID" value="CAH0373075.1"/>
    <property type="molecule type" value="Genomic_DNA"/>
</dbReference>
<sequence>MVTSGPKKIWPNKALVSISLRPFFGMRRVICAYQTCACVVFFVSFLCCFDGVSAAPPRRRRRVFPRRSQHRRREVQTTNRRRRQQPRRVGLLDPFQFLGAGVARAEDDRARRGFRGERRLVHAARVGLRGGAERARDAERVGGARRLCGVVVLLRRSAFTRRRWRTLVPTRSHSRAFIVPRRVDGVLAGTDGVLHRISTRPVRRASVPHQYASAARQHETSVSLSPRRHRDGMSASPSRRRRRV</sequence>
<gene>
    <name evidence="2" type="ORF">PECAL_4P02460</name>
</gene>
<name>A0A8J2X035_9STRA</name>
<dbReference type="Proteomes" id="UP000789595">
    <property type="component" value="Unassembled WGS sequence"/>
</dbReference>
<protein>
    <submittedName>
        <fullName evidence="2">Uncharacterized protein</fullName>
    </submittedName>
</protein>
<accession>A0A8J2X035</accession>
<comment type="caution">
    <text evidence="2">The sequence shown here is derived from an EMBL/GenBank/DDBJ whole genome shotgun (WGS) entry which is preliminary data.</text>
</comment>